<feature type="signal peptide" evidence="1">
    <location>
        <begin position="1"/>
        <end position="32"/>
    </location>
</feature>
<name>A0ABR6GRI7_9BURK</name>
<protein>
    <recommendedName>
        <fullName evidence="4">DUF2268 domain-containing protein</fullName>
    </recommendedName>
</protein>
<sequence>MQPFDPPRRHWLRMAAAWTAIPLSLSLSIAGAEPQPAPAAGGFTDLMPAFWKVYDGSVSLDTDPRVRRLMTDFFEPHSAAYRLAGLSVTPERVLRWLPKFDLMAEEVRQLHRRFPALYAAQCARFQRALPDFKVDASPIWLLPSLFSFDAHLESQGPNAPLPLFFGADGIQRWHGSGADPAVLFAHEFFHCYHAQRAPRISLEVHSRVHESLWVEGLATYASEQLNPGASLVQLLLDDEKLAAADPATLRRAAAALLDVWDSTEASAAQPFFDMGHHGDWPSRIGYYVGLLAARQLGRKASLQQLAGWDRGALSDALRPAVLALAQ</sequence>
<reference evidence="2 3" key="1">
    <citation type="submission" date="2020-08" db="EMBL/GenBank/DDBJ databases">
        <title>Genomic Encyclopedia of Type Strains, Phase III (KMG-III): the genomes of soil and plant-associated and newly described type strains.</title>
        <authorList>
            <person name="Whitman W."/>
        </authorList>
    </citation>
    <scope>NUCLEOTIDE SEQUENCE [LARGE SCALE GENOMIC DNA]</scope>
    <source>
        <strain evidence="2 3">CECT 7247</strain>
    </source>
</reference>
<evidence type="ECO:0008006" key="4">
    <source>
        <dbReference type="Google" id="ProtNLM"/>
    </source>
</evidence>
<evidence type="ECO:0000313" key="2">
    <source>
        <dbReference type="EMBL" id="MBB3194735.1"/>
    </source>
</evidence>
<feature type="chain" id="PRO_5045991907" description="DUF2268 domain-containing protein" evidence="1">
    <location>
        <begin position="33"/>
        <end position="326"/>
    </location>
</feature>
<gene>
    <name evidence="2" type="ORF">FHS28_002131</name>
</gene>
<keyword evidence="1" id="KW-0732">Signal</keyword>
<comment type="caution">
    <text evidence="2">The sequence shown here is derived from an EMBL/GenBank/DDBJ whole genome shotgun (WGS) entry which is preliminary data.</text>
</comment>
<organism evidence="2 3">
    <name type="scientific">Roseateles terrae</name>
    <dbReference type="NCBI Taxonomy" id="431060"/>
    <lineage>
        <taxon>Bacteria</taxon>
        <taxon>Pseudomonadati</taxon>
        <taxon>Pseudomonadota</taxon>
        <taxon>Betaproteobacteria</taxon>
        <taxon>Burkholderiales</taxon>
        <taxon>Sphaerotilaceae</taxon>
        <taxon>Roseateles</taxon>
    </lineage>
</organism>
<proteinExistence type="predicted"/>
<dbReference type="RefSeq" id="WP_184294549.1">
    <property type="nucleotide sequence ID" value="NZ_JACHXO010000003.1"/>
</dbReference>
<accession>A0ABR6GRI7</accession>
<evidence type="ECO:0000256" key="1">
    <source>
        <dbReference type="SAM" id="SignalP"/>
    </source>
</evidence>
<keyword evidence="3" id="KW-1185">Reference proteome</keyword>
<dbReference type="Proteomes" id="UP000574369">
    <property type="component" value="Unassembled WGS sequence"/>
</dbReference>
<evidence type="ECO:0000313" key="3">
    <source>
        <dbReference type="Proteomes" id="UP000574369"/>
    </source>
</evidence>
<dbReference type="EMBL" id="JACHXO010000003">
    <property type="protein sequence ID" value="MBB3194735.1"/>
    <property type="molecule type" value="Genomic_DNA"/>
</dbReference>